<dbReference type="Proteomes" id="UP000429607">
    <property type="component" value="Unassembled WGS sequence"/>
</dbReference>
<dbReference type="EMBL" id="QXFV01004677">
    <property type="protein sequence ID" value="KAE8968360.1"/>
    <property type="molecule type" value="Genomic_DNA"/>
</dbReference>
<dbReference type="AlphaFoldDB" id="A0A6A3HG03"/>
<name>A0A6A3HG03_9STRA</name>
<comment type="caution">
    <text evidence="1">The sequence shown here is derived from an EMBL/GenBank/DDBJ whole genome shotgun (WGS) entry which is preliminary data.</text>
</comment>
<sequence length="204" mass="22844">MKCAKIDCHWGNSRKRLHAVCAAARFCSLACVRKFFNEDSEPQELTPSSTFGISCASDATVIDLAQTEVEREPEPTHAVPSHIKGLYADDEHENNAAAFTSTLAQSDGNSSSENESDLIFGDEVSQPATETTAEATLNAKADALLDEWMDFRVDWVEVAKLSTGSFVMSQLRTRTDNERAQRQLLLHHNRNELRRMEEGKRQRK</sequence>
<gene>
    <name evidence="1" type="ORF">PR001_g27817</name>
</gene>
<evidence type="ECO:0000313" key="1">
    <source>
        <dbReference type="EMBL" id="KAE8968360.1"/>
    </source>
</evidence>
<proteinExistence type="predicted"/>
<protein>
    <submittedName>
        <fullName evidence="1">Uncharacterized protein</fullName>
    </submittedName>
</protein>
<evidence type="ECO:0000313" key="2">
    <source>
        <dbReference type="Proteomes" id="UP000429607"/>
    </source>
</evidence>
<accession>A0A6A3HG03</accession>
<reference evidence="1 2" key="1">
    <citation type="submission" date="2018-09" db="EMBL/GenBank/DDBJ databases">
        <title>Genomic investigation of the strawberry pathogen Phytophthora fragariae indicates pathogenicity is determined by transcriptional variation in three key races.</title>
        <authorList>
            <person name="Adams T.M."/>
            <person name="Armitage A.D."/>
            <person name="Sobczyk M.K."/>
            <person name="Bates H.J."/>
            <person name="Dunwell J.M."/>
            <person name="Nellist C.F."/>
            <person name="Harrison R.J."/>
        </authorList>
    </citation>
    <scope>NUCLEOTIDE SEQUENCE [LARGE SCALE GENOMIC DNA]</scope>
    <source>
        <strain evidence="1 2">SCRP249</strain>
    </source>
</reference>
<organism evidence="1 2">
    <name type="scientific">Phytophthora rubi</name>
    <dbReference type="NCBI Taxonomy" id="129364"/>
    <lineage>
        <taxon>Eukaryota</taxon>
        <taxon>Sar</taxon>
        <taxon>Stramenopiles</taxon>
        <taxon>Oomycota</taxon>
        <taxon>Peronosporomycetes</taxon>
        <taxon>Peronosporales</taxon>
        <taxon>Peronosporaceae</taxon>
        <taxon>Phytophthora</taxon>
    </lineage>
</organism>